<dbReference type="EMBL" id="CP028940">
    <property type="protein sequence ID" value="QKM61410.1"/>
    <property type="molecule type" value="Genomic_DNA"/>
</dbReference>
<dbReference type="InterPro" id="IPR013078">
    <property type="entry name" value="His_Pase_superF_clade-1"/>
</dbReference>
<accession>A0A6M9PF91</accession>
<dbReference type="CDD" id="cd07067">
    <property type="entry name" value="HP_PGM_like"/>
    <property type="match status" value="1"/>
</dbReference>
<evidence type="ECO:0000313" key="2">
    <source>
        <dbReference type="Proteomes" id="UP000501090"/>
    </source>
</evidence>
<dbReference type="Gene3D" id="3.40.50.1240">
    <property type="entry name" value="Phosphoglycerate mutase-like"/>
    <property type="match status" value="1"/>
</dbReference>
<dbReference type="InterPro" id="IPR029033">
    <property type="entry name" value="His_PPase_superfam"/>
</dbReference>
<dbReference type="AlphaFoldDB" id="A0A6M9PF91"/>
<proteinExistence type="predicted"/>
<dbReference type="SUPFAM" id="SSF53254">
    <property type="entry name" value="Phosphoglycerate mutase-like"/>
    <property type="match status" value="1"/>
</dbReference>
<sequence>MSQSSRLIALAIFIISNLLLIHPASASLVSDLRDGQHVLMMRHADAPGFGDPAGYVIGQCSTQRNLGDYGKKQSKAIGEWLSNQGVENAQVFSSPWCRCLDTAILLNKGPVKTEPVLGSFFDDMGLEKKQTKELEVLIKNIFSKPSQVPVILVTHHVNIQAFTGKAVGVGDMVLVKVNKNGEYLSHTMYPSPRP</sequence>
<reference evidence="1 2" key="1">
    <citation type="submission" date="2018-04" db="EMBL/GenBank/DDBJ databases">
        <title>Polynucleobacter sp. UK-Long2-W17 genome.</title>
        <authorList>
            <person name="Hahn M.W."/>
        </authorList>
    </citation>
    <scope>NUCLEOTIDE SEQUENCE [LARGE SCALE GENOMIC DNA]</scope>
    <source>
        <strain evidence="1 2">UK-Long2-W17</strain>
    </source>
</reference>
<evidence type="ECO:0000313" key="1">
    <source>
        <dbReference type="EMBL" id="QKM61410.1"/>
    </source>
</evidence>
<protein>
    <submittedName>
        <fullName evidence="1">Histidine phosphatase family protein</fullName>
    </submittedName>
</protein>
<dbReference type="KEGG" id="pard:DN92_10430"/>
<keyword evidence="2" id="KW-1185">Reference proteome</keyword>
<dbReference type="Proteomes" id="UP000501090">
    <property type="component" value="Chromosome"/>
</dbReference>
<name>A0A6M9PF91_9BURK</name>
<gene>
    <name evidence="1" type="ORF">DN92_10430</name>
</gene>
<organism evidence="1 2">
    <name type="scientific">Polynucleobacter arcticus</name>
    <dbReference type="NCBI Taxonomy" id="1743165"/>
    <lineage>
        <taxon>Bacteria</taxon>
        <taxon>Pseudomonadati</taxon>
        <taxon>Pseudomonadota</taxon>
        <taxon>Betaproteobacteria</taxon>
        <taxon>Burkholderiales</taxon>
        <taxon>Burkholderiaceae</taxon>
        <taxon>Polynucleobacter</taxon>
    </lineage>
</organism>
<dbReference type="RefSeq" id="WP_173961172.1">
    <property type="nucleotide sequence ID" value="NZ_CP028940.1"/>
</dbReference>
<dbReference type="Pfam" id="PF00300">
    <property type="entry name" value="His_Phos_1"/>
    <property type="match status" value="1"/>
</dbReference>